<keyword evidence="7" id="KW-1185">Reference proteome</keyword>
<evidence type="ECO:0000256" key="5">
    <source>
        <dbReference type="SAM" id="Phobius"/>
    </source>
</evidence>
<keyword evidence="3 5" id="KW-1133">Transmembrane helix</keyword>
<feature type="transmembrane region" description="Helical" evidence="5">
    <location>
        <begin position="43"/>
        <end position="72"/>
    </location>
</feature>
<feature type="transmembrane region" description="Helical" evidence="5">
    <location>
        <begin position="195"/>
        <end position="214"/>
    </location>
</feature>
<dbReference type="Proteomes" id="UP000249720">
    <property type="component" value="Unassembled WGS sequence"/>
</dbReference>
<dbReference type="PANTHER" id="PTHR11785">
    <property type="entry name" value="AMINO ACID TRANSPORTER"/>
    <property type="match status" value="1"/>
</dbReference>
<feature type="transmembrane region" description="Helical" evidence="5">
    <location>
        <begin position="93"/>
        <end position="115"/>
    </location>
</feature>
<feature type="transmembrane region" description="Helical" evidence="5">
    <location>
        <begin position="12"/>
        <end position="31"/>
    </location>
</feature>
<dbReference type="OrthoDB" id="9810109at2"/>
<comment type="caution">
    <text evidence="6">The sequence shown here is derived from an EMBL/GenBank/DDBJ whole genome shotgun (WGS) entry which is preliminary data.</text>
</comment>
<dbReference type="PANTHER" id="PTHR11785:SF512">
    <property type="entry name" value="SOBREMESA, ISOFORM B"/>
    <property type="match status" value="1"/>
</dbReference>
<organism evidence="6 7">
    <name type="scientific">Hydrotalea sandarakina</name>
    <dbReference type="NCBI Taxonomy" id="1004304"/>
    <lineage>
        <taxon>Bacteria</taxon>
        <taxon>Pseudomonadati</taxon>
        <taxon>Bacteroidota</taxon>
        <taxon>Chitinophagia</taxon>
        <taxon>Chitinophagales</taxon>
        <taxon>Chitinophagaceae</taxon>
        <taxon>Hydrotalea</taxon>
    </lineage>
</organism>
<dbReference type="Gene3D" id="1.20.1740.10">
    <property type="entry name" value="Amino acid/polyamine transporter I"/>
    <property type="match status" value="1"/>
</dbReference>
<feature type="transmembrane region" description="Helical" evidence="5">
    <location>
        <begin position="357"/>
        <end position="378"/>
    </location>
</feature>
<dbReference type="RefSeq" id="WP_111297195.1">
    <property type="nucleotide sequence ID" value="NZ_QKZV01000012.1"/>
</dbReference>
<dbReference type="Pfam" id="PF13520">
    <property type="entry name" value="AA_permease_2"/>
    <property type="match status" value="1"/>
</dbReference>
<protein>
    <submittedName>
        <fullName evidence="6">Amino acid/polyamine/organocation transporter (APC superfamily)</fullName>
    </submittedName>
</protein>
<evidence type="ECO:0000313" key="6">
    <source>
        <dbReference type="EMBL" id="PZX59995.1"/>
    </source>
</evidence>
<feature type="transmembrane region" description="Helical" evidence="5">
    <location>
        <begin position="157"/>
        <end position="175"/>
    </location>
</feature>
<feature type="transmembrane region" description="Helical" evidence="5">
    <location>
        <begin position="415"/>
        <end position="432"/>
    </location>
</feature>
<evidence type="ECO:0000313" key="7">
    <source>
        <dbReference type="Proteomes" id="UP000249720"/>
    </source>
</evidence>
<dbReference type="EMBL" id="QKZV01000012">
    <property type="protein sequence ID" value="PZX59995.1"/>
    <property type="molecule type" value="Genomic_DNA"/>
</dbReference>
<feature type="transmembrane region" description="Helical" evidence="5">
    <location>
        <begin position="127"/>
        <end position="145"/>
    </location>
</feature>
<dbReference type="GO" id="GO:0016020">
    <property type="term" value="C:membrane"/>
    <property type="evidence" value="ECO:0007669"/>
    <property type="project" value="UniProtKB-SubCell"/>
</dbReference>
<feature type="transmembrane region" description="Helical" evidence="5">
    <location>
        <begin position="235"/>
        <end position="257"/>
    </location>
</feature>
<dbReference type="InterPro" id="IPR050598">
    <property type="entry name" value="AminoAcid_Transporter"/>
</dbReference>
<sequence>MNKPKLDRKISLLQATAINMTDMVGIGPFVVLSVVAESMNGPWYLYAWIAGALLSVIDANVWSQLGATFPLAGGSYNFLKEGYGPKWGKLMSFLFVWQTMIQAPLVIASAAIGFAQYASFLFPYSNFVSKCISGTVVIAIVFLLYRKIDAIGKISVFLWSGVLFTMVWIISGGLLHGHFMQPILHMNDGLTINHAFAASLGFASVKTVYSYLGYYNVCHLGGEIKHPRKNIPRSMFISIAGIAVLYLLMNISIAGVLPLPVIQQSKFVVSSFIEQIAGNSAAKVATLLILWVAFASVFSATLGYSRIPYAAAADGAFFKVFAKLHPTKHFPYVSLLVLGATAFVFSLLFRLRDVIDAILAMRILIQFIGQSVGLILLVKRKGKQYFAWRMPLYPIPAVLAILIWLYIFISTGTTMMLGGITVTALGTLAYFLKAKSNKEWPFSNRLADGENILKQQAQQHNQ</sequence>
<evidence type="ECO:0000256" key="4">
    <source>
        <dbReference type="ARBA" id="ARBA00023136"/>
    </source>
</evidence>
<accession>A0A2W7SAY1</accession>
<dbReference type="InterPro" id="IPR002293">
    <property type="entry name" value="AA/rel_permease1"/>
</dbReference>
<keyword evidence="2 5" id="KW-0812">Transmembrane</keyword>
<dbReference type="PIRSF" id="PIRSF006060">
    <property type="entry name" value="AA_transporter"/>
    <property type="match status" value="1"/>
</dbReference>
<dbReference type="GO" id="GO:0015179">
    <property type="term" value="F:L-amino acid transmembrane transporter activity"/>
    <property type="evidence" value="ECO:0007669"/>
    <property type="project" value="TreeGrafter"/>
</dbReference>
<comment type="subcellular location">
    <subcellularLocation>
        <location evidence="1">Membrane</location>
        <topology evidence="1">Multi-pass membrane protein</topology>
    </subcellularLocation>
</comment>
<keyword evidence="4 5" id="KW-0472">Membrane</keyword>
<name>A0A2W7SAY1_9BACT</name>
<feature type="transmembrane region" description="Helical" evidence="5">
    <location>
        <begin position="330"/>
        <end position="351"/>
    </location>
</feature>
<gene>
    <name evidence="6" type="ORF">LX80_02714</name>
</gene>
<evidence type="ECO:0000256" key="1">
    <source>
        <dbReference type="ARBA" id="ARBA00004141"/>
    </source>
</evidence>
<feature type="transmembrane region" description="Helical" evidence="5">
    <location>
        <begin position="288"/>
        <end position="309"/>
    </location>
</feature>
<reference evidence="6 7" key="1">
    <citation type="submission" date="2018-06" db="EMBL/GenBank/DDBJ databases">
        <title>Genomic Encyclopedia of Archaeal and Bacterial Type Strains, Phase II (KMG-II): from individual species to whole genera.</title>
        <authorList>
            <person name="Goeker M."/>
        </authorList>
    </citation>
    <scope>NUCLEOTIDE SEQUENCE [LARGE SCALE GENOMIC DNA]</scope>
    <source>
        <strain evidence="6 7">DSM 23241</strain>
    </source>
</reference>
<proteinExistence type="predicted"/>
<dbReference type="AlphaFoldDB" id="A0A2W7SAY1"/>
<evidence type="ECO:0000256" key="2">
    <source>
        <dbReference type="ARBA" id="ARBA00022692"/>
    </source>
</evidence>
<evidence type="ECO:0000256" key="3">
    <source>
        <dbReference type="ARBA" id="ARBA00022989"/>
    </source>
</evidence>
<feature type="transmembrane region" description="Helical" evidence="5">
    <location>
        <begin position="390"/>
        <end position="409"/>
    </location>
</feature>